<dbReference type="EMBL" id="CAMAPF010001045">
    <property type="protein sequence ID" value="CAH9143034.1"/>
    <property type="molecule type" value="Genomic_DNA"/>
</dbReference>
<comment type="caution">
    <text evidence="1">The sequence shown here is derived from an EMBL/GenBank/DDBJ whole genome shotgun (WGS) entry which is preliminary data.</text>
</comment>
<dbReference type="Proteomes" id="UP001152523">
    <property type="component" value="Unassembled WGS sequence"/>
</dbReference>
<proteinExistence type="predicted"/>
<evidence type="ECO:0000313" key="1">
    <source>
        <dbReference type="EMBL" id="CAH9143034.1"/>
    </source>
</evidence>
<keyword evidence="2" id="KW-1185">Reference proteome</keyword>
<dbReference type="AlphaFoldDB" id="A0AAV0G5B6"/>
<accession>A0AAV0G5B6</accession>
<gene>
    <name evidence="1" type="ORF">CEPIT_LOCUS40352</name>
</gene>
<reference evidence="1" key="1">
    <citation type="submission" date="2022-07" db="EMBL/GenBank/DDBJ databases">
        <authorList>
            <person name="Macas J."/>
            <person name="Novak P."/>
            <person name="Neumann P."/>
        </authorList>
    </citation>
    <scope>NUCLEOTIDE SEQUENCE</scope>
</reference>
<protein>
    <submittedName>
        <fullName evidence="1">Uncharacterized protein</fullName>
    </submittedName>
</protein>
<evidence type="ECO:0000313" key="2">
    <source>
        <dbReference type="Proteomes" id="UP001152523"/>
    </source>
</evidence>
<sequence>MSFAILSSSCFSLRNSELSSPPPTIYPLLIKPHFHHFENSHSLPLFPDYSSLFVNPNKFSYSMSTGVKDALSCRGLAVVPLFPARIPATKAGTNSPAQMKGRRMKILMMKSMMK</sequence>
<organism evidence="1 2">
    <name type="scientific">Cuscuta epithymum</name>
    <dbReference type="NCBI Taxonomy" id="186058"/>
    <lineage>
        <taxon>Eukaryota</taxon>
        <taxon>Viridiplantae</taxon>
        <taxon>Streptophyta</taxon>
        <taxon>Embryophyta</taxon>
        <taxon>Tracheophyta</taxon>
        <taxon>Spermatophyta</taxon>
        <taxon>Magnoliopsida</taxon>
        <taxon>eudicotyledons</taxon>
        <taxon>Gunneridae</taxon>
        <taxon>Pentapetalae</taxon>
        <taxon>asterids</taxon>
        <taxon>lamiids</taxon>
        <taxon>Solanales</taxon>
        <taxon>Convolvulaceae</taxon>
        <taxon>Cuscuteae</taxon>
        <taxon>Cuscuta</taxon>
        <taxon>Cuscuta subgen. Cuscuta</taxon>
    </lineage>
</organism>
<name>A0AAV0G5B6_9ASTE</name>